<evidence type="ECO:0000259" key="2">
    <source>
        <dbReference type="Pfam" id="PF07687"/>
    </source>
</evidence>
<keyword evidence="4" id="KW-1185">Reference proteome</keyword>
<evidence type="ECO:0000313" key="4">
    <source>
        <dbReference type="Proteomes" id="UP001364156"/>
    </source>
</evidence>
<gene>
    <name evidence="3" type="ORF">RZ517_08835</name>
</gene>
<dbReference type="Proteomes" id="UP001364156">
    <property type="component" value="Chromosome"/>
</dbReference>
<feature type="domain" description="Peptidase M20 dimerisation" evidence="2">
    <location>
        <begin position="189"/>
        <end position="283"/>
    </location>
</feature>
<organism evidence="3 4">
    <name type="scientific">Roseovarius phycicola</name>
    <dbReference type="NCBI Taxonomy" id="3080976"/>
    <lineage>
        <taxon>Bacteria</taxon>
        <taxon>Pseudomonadati</taxon>
        <taxon>Pseudomonadota</taxon>
        <taxon>Alphaproteobacteria</taxon>
        <taxon>Rhodobacterales</taxon>
        <taxon>Roseobacteraceae</taxon>
        <taxon>Roseovarius</taxon>
    </lineage>
</organism>
<evidence type="ECO:0000256" key="1">
    <source>
        <dbReference type="ARBA" id="ARBA00022801"/>
    </source>
</evidence>
<dbReference type="InterPro" id="IPR036264">
    <property type="entry name" value="Bact_exopeptidase_dim_dom"/>
</dbReference>
<dbReference type="InterPro" id="IPR011650">
    <property type="entry name" value="Peptidase_M20_dimer"/>
</dbReference>
<dbReference type="Pfam" id="PF07687">
    <property type="entry name" value="M20_dimer"/>
    <property type="match status" value="1"/>
</dbReference>
<dbReference type="Gene3D" id="3.30.70.360">
    <property type="match status" value="1"/>
</dbReference>
<proteinExistence type="predicted"/>
<dbReference type="Gene3D" id="3.40.630.10">
    <property type="entry name" value="Zn peptidases"/>
    <property type="match status" value="1"/>
</dbReference>
<dbReference type="CDD" id="cd05666">
    <property type="entry name" value="M20_Acy1-like"/>
    <property type="match status" value="1"/>
</dbReference>
<dbReference type="SUPFAM" id="SSF55031">
    <property type="entry name" value="Bacterial exopeptidase dimerisation domain"/>
    <property type="match status" value="1"/>
</dbReference>
<dbReference type="PANTHER" id="PTHR11014">
    <property type="entry name" value="PEPTIDASE M20 FAMILY MEMBER"/>
    <property type="match status" value="1"/>
</dbReference>
<accession>A0ABZ2HN89</accession>
<dbReference type="SUPFAM" id="SSF53187">
    <property type="entry name" value="Zn-dependent exopeptidases"/>
    <property type="match status" value="1"/>
</dbReference>
<protein>
    <submittedName>
        <fullName evidence="3">M20 aminoacylase family protein</fullName>
    </submittedName>
</protein>
<evidence type="ECO:0000313" key="3">
    <source>
        <dbReference type="EMBL" id="WWR48259.1"/>
    </source>
</evidence>
<dbReference type="PIRSF" id="PIRSF005962">
    <property type="entry name" value="Pept_M20D_amidohydro"/>
    <property type="match status" value="1"/>
</dbReference>
<dbReference type="InterPro" id="IPR017439">
    <property type="entry name" value="Amidohydrolase"/>
</dbReference>
<reference evidence="3 4" key="1">
    <citation type="submission" date="2023-10" db="EMBL/GenBank/DDBJ databases">
        <title>Roseovarius strain S88 nov., isolated from a marine algae.</title>
        <authorList>
            <person name="Lee M.W."/>
            <person name="Lee J.K."/>
            <person name="Kim J.M."/>
            <person name="Choi D.G."/>
            <person name="Baek J.H."/>
            <person name="Bayburt H."/>
            <person name="Jung J.J."/>
            <person name="Han D.M."/>
            <person name="Jeon C.O."/>
        </authorList>
    </citation>
    <scope>NUCLEOTIDE SEQUENCE [LARGE SCALE GENOMIC DNA]</scope>
    <source>
        <strain evidence="3 4">S88</strain>
    </source>
</reference>
<dbReference type="RefSeq" id="WP_338551073.1">
    <property type="nucleotide sequence ID" value="NZ_CP146069.1"/>
</dbReference>
<name>A0ABZ2HN89_9RHOB</name>
<sequence length="387" mass="41886">MPVKNRFADLQDEITAWRRDIHANPELMFDTHRTSALVEEKLKDFGCDEVVTGVGRTGVVGVIKGRESGSGKVVGLRADMDALPIHEQTGLDYASKTDGKMHACGHDGHTAMLLGAAKYLAETRNFNGTAVVIFQPAEEGGGGGREMCEDGLMDRFGIQEVYGMHNWPGVPEGTFAIRPGPFFAATDKFDIVVDGKGGHAAKPQETVDPVVMTAQLVSALQTIVSRNADPIENAVVSVTSMETSSKTFNVIPSQVTLMGTVRTLSPAIRDLTERRMRALCENIGEAFGGTITLEYERNYPVMANHAEQTTFAAEAARAVTGKCEDAPLVMGGEDFAFMLEERPGAYILMGNGQTAPVHHPEYNFSDDAIPFGCSWWAEVVEQRMPAG</sequence>
<dbReference type="PANTHER" id="PTHR11014:SF63">
    <property type="entry name" value="METALLOPEPTIDASE, PUTATIVE (AFU_ORTHOLOGUE AFUA_6G09600)-RELATED"/>
    <property type="match status" value="1"/>
</dbReference>
<keyword evidence="1" id="KW-0378">Hydrolase</keyword>
<dbReference type="EMBL" id="CP146069">
    <property type="protein sequence ID" value="WWR48259.1"/>
    <property type="molecule type" value="Genomic_DNA"/>
</dbReference>
<dbReference type="Pfam" id="PF01546">
    <property type="entry name" value="Peptidase_M20"/>
    <property type="match status" value="1"/>
</dbReference>
<dbReference type="InterPro" id="IPR002933">
    <property type="entry name" value="Peptidase_M20"/>
</dbReference>
<dbReference type="NCBIfam" id="TIGR01891">
    <property type="entry name" value="amidohydrolases"/>
    <property type="match status" value="1"/>
</dbReference>